<dbReference type="EMBL" id="CP003364">
    <property type="protein sequence ID" value="AGA25764.1"/>
    <property type="molecule type" value="Genomic_DNA"/>
</dbReference>
<dbReference type="OrthoDB" id="9876959at2"/>
<accession>L0D8N6</accession>
<proteinExistence type="predicted"/>
<dbReference type="RefSeq" id="WP_015244938.1">
    <property type="nucleotide sequence ID" value="NC_019892.1"/>
</dbReference>
<dbReference type="HOGENOM" id="CLU_2345139_0_0_0"/>
<evidence type="ECO:0000313" key="1">
    <source>
        <dbReference type="EMBL" id="AGA25764.1"/>
    </source>
</evidence>
<gene>
    <name evidence="1" type="ordered locus">Sinac_1380</name>
</gene>
<dbReference type="AlphaFoldDB" id="L0D8N6"/>
<dbReference type="KEGG" id="saci:Sinac_1380"/>
<sequence>MLYTTTSSDCQVDRIRLFPSPEAAIGADTRASCTVHGVAVILDRGDHRLIPLWTDPQVFDSAWTAPAELLADRSIIARCPIPAPLFVHDLDVLAQAV</sequence>
<organism evidence="1 2">
    <name type="scientific">Singulisphaera acidiphila (strain ATCC BAA-1392 / DSM 18658 / VKM B-2454 / MOB10)</name>
    <dbReference type="NCBI Taxonomy" id="886293"/>
    <lineage>
        <taxon>Bacteria</taxon>
        <taxon>Pseudomonadati</taxon>
        <taxon>Planctomycetota</taxon>
        <taxon>Planctomycetia</taxon>
        <taxon>Isosphaerales</taxon>
        <taxon>Isosphaeraceae</taxon>
        <taxon>Singulisphaera</taxon>
    </lineage>
</organism>
<dbReference type="Proteomes" id="UP000010798">
    <property type="component" value="Chromosome"/>
</dbReference>
<reference evidence="1 2" key="1">
    <citation type="submission" date="2012-02" db="EMBL/GenBank/DDBJ databases">
        <title>Complete sequence of chromosome of Singulisphaera acidiphila DSM 18658.</title>
        <authorList>
            <consortium name="US DOE Joint Genome Institute (JGI-PGF)"/>
            <person name="Lucas S."/>
            <person name="Copeland A."/>
            <person name="Lapidus A."/>
            <person name="Glavina del Rio T."/>
            <person name="Dalin E."/>
            <person name="Tice H."/>
            <person name="Bruce D."/>
            <person name="Goodwin L."/>
            <person name="Pitluck S."/>
            <person name="Peters L."/>
            <person name="Ovchinnikova G."/>
            <person name="Chertkov O."/>
            <person name="Kyrpides N."/>
            <person name="Mavromatis K."/>
            <person name="Ivanova N."/>
            <person name="Brettin T."/>
            <person name="Detter J.C."/>
            <person name="Han C."/>
            <person name="Larimer F."/>
            <person name="Land M."/>
            <person name="Hauser L."/>
            <person name="Markowitz V."/>
            <person name="Cheng J.-F."/>
            <person name="Hugenholtz P."/>
            <person name="Woyke T."/>
            <person name="Wu D."/>
            <person name="Tindall B."/>
            <person name="Pomrenke H."/>
            <person name="Brambilla E."/>
            <person name="Klenk H.-P."/>
            <person name="Eisen J.A."/>
        </authorList>
    </citation>
    <scope>NUCLEOTIDE SEQUENCE [LARGE SCALE GENOMIC DNA]</scope>
    <source>
        <strain evidence="2">ATCC BAA-1392 / DSM 18658 / VKM B-2454 / MOB10</strain>
    </source>
</reference>
<protein>
    <submittedName>
        <fullName evidence="1">Uncharacterized protein</fullName>
    </submittedName>
</protein>
<name>L0D8N6_SINAD</name>
<evidence type="ECO:0000313" key="2">
    <source>
        <dbReference type="Proteomes" id="UP000010798"/>
    </source>
</evidence>
<keyword evidence="2" id="KW-1185">Reference proteome</keyword>